<dbReference type="AlphaFoldDB" id="A0A319CXG5"/>
<evidence type="ECO:0000313" key="4">
    <source>
        <dbReference type="Proteomes" id="UP000247810"/>
    </source>
</evidence>
<keyword evidence="2" id="KW-1133">Transmembrane helix</keyword>
<organism evidence="3 4">
    <name type="scientific">Aspergillus ellipticus CBS 707.79</name>
    <dbReference type="NCBI Taxonomy" id="1448320"/>
    <lineage>
        <taxon>Eukaryota</taxon>
        <taxon>Fungi</taxon>
        <taxon>Dikarya</taxon>
        <taxon>Ascomycota</taxon>
        <taxon>Pezizomycotina</taxon>
        <taxon>Eurotiomycetes</taxon>
        <taxon>Eurotiomycetidae</taxon>
        <taxon>Eurotiales</taxon>
        <taxon>Aspergillaceae</taxon>
        <taxon>Aspergillus</taxon>
        <taxon>Aspergillus subgen. Circumdati</taxon>
    </lineage>
</organism>
<reference evidence="3 4" key="1">
    <citation type="submission" date="2018-02" db="EMBL/GenBank/DDBJ databases">
        <title>The genomes of Aspergillus section Nigri reveals drivers in fungal speciation.</title>
        <authorList>
            <consortium name="DOE Joint Genome Institute"/>
            <person name="Vesth T.C."/>
            <person name="Nybo J."/>
            <person name="Theobald S."/>
            <person name="Brandl J."/>
            <person name="Frisvad J.C."/>
            <person name="Nielsen K.F."/>
            <person name="Lyhne E.K."/>
            <person name="Kogle M.E."/>
            <person name="Kuo A."/>
            <person name="Riley R."/>
            <person name="Clum A."/>
            <person name="Nolan M."/>
            <person name="Lipzen A."/>
            <person name="Salamov A."/>
            <person name="Henrissat B."/>
            <person name="Wiebenga A."/>
            <person name="De vries R.P."/>
            <person name="Grigoriev I.V."/>
            <person name="Mortensen U.H."/>
            <person name="Andersen M.R."/>
            <person name="Baker S.E."/>
        </authorList>
    </citation>
    <scope>NUCLEOTIDE SEQUENCE [LARGE SCALE GENOMIC DNA]</scope>
    <source>
        <strain evidence="3 4">CBS 707.79</strain>
    </source>
</reference>
<dbReference type="Proteomes" id="UP000247810">
    <property type="component" value="Unassembled WGS sequence"/>
</dbReference>
<keyword evidence="4" id="KW-1185">Reference proteome</keyword>
<evidence type="ECO:0000256" key="1">
    <source>
        <dbReference type="SAM" id="MobiDB-lite"/>
    </source>
</evidence>
<feature type="transmembrane region" description="Helical" evidence="2">
    <location>
        <begin position="23"/>
        <end position="40"/>
    </location>
</feature>
<keyword evidence="2" id="KW-0472">Membrane</keyword>
<evidence type="ECO:0000313" key="3">
    <source>
        <dbReference type="EMBL" id="PYH89985.1"/>
    </source>
</evidence>
<evidence type="ECO:0000256" key="2">
    <source>
        <dbReference type="SAM" id="Phobius"/>
    </source>
</evidence>
<protein>
    <submittedName>
        <fullName evidence="3">Uncharacterized protein</fullName>
    </submittedName>
</protein>
<feature type="compositionally biased region" description="Basic and acidic residues" evidence="1">
    <location>
        <begin position="92"/>
        <end position="112"/>
    </location>
</feature>
<dbReference type="VEuPathDB" id="FungiDB:BO71DRAFT_487495"/>
<gene>
    <name evidence="3" type="ORF">BO71DRAFT_487495</name>
</gene>
<name>A0A319CXG5_9EURO</name>
<proteinExistence type="predicted"/>
<keyword evidence="2" id="KW-0812">Transmembrane</keyword>
<sequence>MDLGIGSVKHLHGNGDRLSGCEGVSVFAFMVSASFFQVTSTKRRRKRKSSGRCGVTPGPVQNQRCQTQLDKPVKPVRDGGMVMQIGIPSAAEEDRKHRNRNGDEGKKTRDRF</sequence>
<feature type="region of interest" description="Disordered" evidence="1">
    <location>
        <begin position="86"/>
        <end position="112"/>
    </location>
</feature>
<accession>A0A319CXG5</accession>
<dbReference type="EMBL" id="KZ826003">
    <property type="protein sequence ID" value="PYH89985.1"/>
    <property type="molecule type" value="Genomic_DNA"/>
</dbReference>
<feature type="compositionally biased region" description="Basic residues" evidence="1">
    <location>
        <begin position="41"/>
        <end position="50"/>
    </location>
</feature>
<feature type="region of interest" description="Disordered" evidence="1">
    <location>
        <begin position="41"/>
        <end position="64"/>
    </location>
</feature>